<keyword evidence="6 10" id="KW-0378">Hydrolase</keyword>
<feature type="domain" description="Subtilisin-like protease fibronectin type-III" evidence="13">
    <location>
        <begin position="570"/>
        <end position="671"/>
    </location>
</feature>
<dbReference type="Gene3D" id="3.50.30.30">
    <property type="match status" value="1"/>
</dbReference>
<dbReference type="CDD" id="cd04852">
    <property type="entry name" value="Peptidases_S8_3"/>
    <property type="match status" value="1"/>
</dbReference>
<dbReference type="InterPro" id="IPR023828">
    <property type="entry name" value="Peptidase_S8_Ser-AS"/>
</dbReference>
<sequence length="898" mass="97272">MEKSVMPKAFSSHHHWYSATLDSLKTAGLSNSDADSSVTSLLYTYENAIHGFSVVLSTEQLQALQKTPGFISAYPDHTVEIDTTHTTDFLSLNTVNGLSSAANYGKDVIIGVIDSGVWPESESFKDDGMGETPTRWKGMCETGVQFNSSMCNRKLIGARYFNKGVIAENPNANIFMNSARDTDGHGTHTSSTATGNYVEGVSFFGYANGIARGVAPRARIAVYKVTWEEGRFASDVLAGMDQAIADGVDVLSISMGFGRRTPLYEDPVAIASFAAMEKGILVSSSAGNRGPDLRTLHNGAPWQLTVGASSIDRQCAATLTLGNRLTIVGWSLFPADALLINVPLVYNESLMACNSPNLLSEFANDAIVVCDGGSNVSGVIYIVTGELYQEVNDFRFPGVIINPSDGAKVINYAKSTSQPKVTIKFQQTFLGAKPAPVVAAYSSRGPSRINRGILNPDLIAPGTKVLAAWVSNKVTSTIGRNLKLSSDYDMIYGTSMSCPHVSGVAALLKGAHPEWSPAAIRSAMMTTANPLDNTNSPILDNDVLIYLHLMEQFLTIVRSSQYNCSSASSDLNYPSFTAIFTEETSNITQEFKRIVTNVGSGVSTYRANITQPSGARVSVNPRKLVFQEKFEKLSFTVHIEDRKRRNGNIVSGSLVWVDSRAKHAVRSPIVVMDQNRCGCTPEWSPAAIRSAMIITANSLDNTNNPISTEAYLIPAGDINMGAGQIDPNKALDPGLIYDAGPQDYVDFLCSFNFTREQFLTITRSSSYNCSNASLNLNYVSFITYFSETSSISAKLRRTVTNVGSGAATYIAKIIAPNGTTVSVSPNKLVFREKFQKLSFTVSIKELKQRGGSVTSGSLAWVESTEHTLSGSLLLYRTCLWKSNGFYLITDYKISSFQP</sequence>
<dbReference type="InterPro" id="IPR034197">
    <property type="entry name" value="Peptidases_S8_3"/>
</dbReference>
<dbReference type="AlphaFoldDB" id="A0A7J7LN50"/>
<dbReference type="FunFam" id="3.40.50.200:FF:000006">
    <property type="entry name" value="Subtilisin-like protease SBT1.5"/>
    <property type="match status" value="1"/>
</dbReference>
<feature type="active site" description="Charge relay system" evidence="9 10">
    <location>
        <position position="495"/>
    </location>
</feature>
<dbReference type="Pfam" id="PF00082">
    <property type="entry name" value="Peptidase_S8"/>
    <property type="match status" value="1"/>
</dbReference>
<dbReference type="Proteomes" id="UP000541444">
    <property type="component" value="Unassembled WGS sequence"/>
</dbReference>
<comment type="subcellular location">
    <subcellularLocation>
        <location evidence="1">Secreted</location>
    </subcellularLocation>
</comment>
<dbReference type="GO" id="GO:0006508">
    <property type="term" value="P:proteolysis"/>
    <property type="evidence" value="ECO:0007669"/>
    <property type="project" value="UniProtKB-KW"/>
</dbReference>
<feature type="active site" description="Charge relay system" evidence="9 10">
    <location>
        <position position="114"/>
    </location>
</feature>
<organism evidence="14 15">
    <name type="scientific">Kingdonia uniflora</name>
    <dbReference type="NCBI Taxonomy" id="39325"/>
    <lineage>
        <taxon>Eukaryota</taxon>
        <taxon>Viridiplantae</taxon>
        <taxon>Streptophyta</taxon>
        <taxon>Embryophyta</taxon>
        <taxon>Tracheophyta</taxon>
        <taxon>Spermatophyta</taxon>
        <taxon>Magnoliopsida</taxon>
        <taxon>Ranunculales</taxon>
        <taxon>Circaeasteraceae</taxon>
        <taxon>Kingdonia</taxon>
    </lineage>
</organism>
<dbReference type="EMBL" id="JACGCM010002156">
    <property type="protein sequence ID" value="KAF6143978.1"/>
    <property type="molecule type" value="Genomic_DNA"/>
</dbReference>
<dbReference type="InterPro" id="IPR037045">
    <property type="entry name" value="S8pro/Inhibitor_I9_sf"/>
</dbReference>
<keyword evidence="8" id="KW-0325">Glycoprotein</keyword>
<evidence type="ECO:0000259" key="13">
    <source>
        <dbReference type="Pfam" id="PF17766"/>
    </source>
</evidence>
<evidence type="ECO:0000256" key="5">
    <source>
        <dbReference type="ARBA" id="ARBA00022729"/>
    </source>
</evidence>
<dbReference type="Gene3D" id="3.30.70.80">
    <property type="entry name" value="Peptidase S8 propeptide/proteinase inhibitor I9"/>
    <property type="match status" value="1"/>
</dbReference>
<evidence type="ECO:0000256" key="9">
    <source>
        <dbReference type="PIRSR" id="PIRSR615500-1"/>
    </source>
</evidence>
<evidence type="ECO:0000256" key="7">
    <source>
        <dbReference type="ARBA" id="ARBA00022825"/>
    </source>
</evidence>
<comment type="caution">
    <text evidence="14">The sequence shown here is derived from an EMBL/GenBank/DDBJ whole genome shotgun (WGS) entry which is preliminary data.</text>
</comment>
<evidence type="ECO:0000256" key="8">
    <source>
        <dbReference type="ARBA" id="ARBA00023180"/>
    </source>
</evidence>
<evidence type="ECO:0000259" key="11">
    <source>
        <dbReference type="Pfam" id="PF00082"/>
    </source>
</evidence>
<feature type="active site" description="Charge relay system" evidence="9 10">
    <location>
        <position position="185"/>
    </location>
</feature>
<name>A0A7J7LN50_9MAGN</name>
<comment type="similarity">
    <text evidence="2 10">Belongs to the peptidase S8 family.</text>
</comment>
<keyword evidence="7 10" id="KW-0720">Serine protease</keyword>
<evidence type="ECO:0000313" key="15">
    <source>
        <dbReference type="Proteomes" id="UP000541444"/>
    </source>
</evidence>
<keyword evidence="5" id="KW-0732">Signal</keyword>
<evidence type="ECO:0000256" key="2">
    <source>
        <dbReference type="ARBA" id="ARBA00011073"/>
    </source>
</evidence>
<dbReference type="FunFam" id="3.30.70.80:FF:000003">
    <property type="entry name" value="Subtilisin-like protease SBT1.9"/>
    <property type="match status" value="1"/>
</dbReference>
<accession>A0A7J7LN50</accession>
<gene>
    <name evidence="14" type="ORF">GIB67_017586</name>
</gene>
<keyword evidence="3" id="KW-0964">Secreted</keyword>
<dbReference type="PROSITE" id="PS00138">
    <property type="entry name" value="SUBTILASE_SER"/>
    <property type="match status" value="1"/>
</dbReference>
<dbReference type="InterPro" id="IPR010259">
    <property type="entry name" value="S8pro/Inhibitor_I9"/>
</dbReference>
<dbReference type="Pfam" id="PF05922">
    <property type="entry name" value="Inhibitor_I9"/>
    <property type="match status" value="1"/>
</dbReference>
<dbReference type="InterPro" id="IPR000209">
    <property type="entry name" value="Peptidase_S8/S53_dom"/>
</dbReference>
<dbReference type="SUPFAM" id="SSF52743">
    <property type="entry name" value="Subtilisin-like"/>
    <property type="match status" value="2"/>
</dbReference>
<evidence type="ECO:0000313" key="14">
    <source>
        <dbReference type="EMBL" id="KAF6143978.1"/>
    </source>
</evidence>
<proteinExistence type="inferred from homology"/>
<feature type="domain" description="Inhibitor I9" evidence="12">
    <location>
        <begin position="5"/>
        <end position="81"/>
    </location>
</feature>
<keyword evidence="4 10" id="KW-0645">Protease</keyword>
<reference evidence="14 15" key="1">
    <citation type="journal article" date="2020" name="IScience">
        <title>Genome Sequencing of the Endangered Kingdonia uniflora (Circaeasteraceae, Ranunculales) Reveals Potential Mechanisms of Evolutionary Specialization.</title>
        <authorList>
            <person name="Sun Y."/>
            <person name="Deng T."/>
            <person name="Zhang A."/>
            <person name="Moore M.J."/>
            <person name="Landis J.B."/>
            <person name="Lin N."/>
            <person name="Zhang H."/>
            <person name="Zhang X."/>
            <person name="Huang J."/>
            <person name="Zhang X."/>
            <person name="Sun H."/>
            <person name="Wang H."/>
        </authorList>
    </citation>
    <scope>NUCLEOTIDE SEQUENCE [LARGE SCALE GENOMIC DNA]</scope>
    <source>
        <strain evidence="14">TB1705</strain>
        <tissue evidence="14">Leaf</tissue>
    </source>
</reference>
<dbReference type="InterPro" id="IPR015500">
    <property type="entry name" value="Peptidase_S8_subtilisin-rel"/>
</dbReference>
<dbReference type="GO" id="GO:0004252">
    <property type="term" value="F:serine-type endopeptidase activity"/>
    <property type="evidence" value="ECO:0007669"/>
    <property type="project" value="UniProtKB-UniRule"/>
</dbReference>
<dbReference type="OrthoDB" id="206201at2759"/>
<dbReference type="Gene3D" id="3.40.50.200">
    <property type="entry name" value="Peptidase S8/S53 domain"/>
    <property type="match status" value="2"/>
</dbReference>
<dbReference type="InterPro" id="IPR045051">
    <property type="entry name" value="SBT"/>
</dbReference>
<feature type="domain" description="Peptidase S8/S53" evidence="11">
    <location>
        <begin position="105"/>
        <end position="531"/>
    </location>
</feature>
<dbReference type="InterPro" id="IPR036852">
    <property type="entry name" value="Peptidase_S8/S53_dom_sf"/>
</dbReference>
<evidence type="ECO:0000256" key="6">
    <source>
        <dbReference type="ARBA" id="ARBA00022801"/>
    </source>
</evidence>
<evidence type="ECO:0000256" key="3">
    <source>
        <dbReference type="ARBA" id="ARBA00022525"/>
    </source>
</evidence>
<dbReference type="Gene3D" id="2.60.40.2310">
    <property type="match status" value="2"/>
</dbReference>
<dbReference type="PANTHER" id="PTHR10795">
    <property type="entry name" value="PROPROTEIN CONVERTASE SUBTILISIN/KEXIN"/>
    <property type="match status" value="1"/>
</dbReference>
<feature type="domain" description="Subtilisin-like protease fibronectin type-III" evidence="13">
    <location>
        <begin position="775"/>
        <end position="867"/>
    </location>
</feature>
<protein>
    <submittedName>
        <fullName evidence="14">Uncharacterized protein</fullName>
    </submittedName>
</protein>
<keyword evidence="15" id="KW-1185">Reference proteome</keyword>
<dbReference type="GO" id="GO:0005576">
    <property type="term" value="C:extracellular region"/>
    <property type="evidence" value="ECO:0007669"/>
    <property type="project" value="UniProtKB-SubCell"/>
</dbReference>
<dbReference type="PRINTS" id="PR00723">
    <property type="entry name" value="SUBTILISIN"/>
</dbReference>
<evidence type="ECO:0000256" key="10">
    <source>
        <dbReference type="PROSITE-ProRule" id="PRU01240"/>
    </source>
</evidence>
<evidence type="ECO:0000259" key="12">
    <source>
        <dbReference type="Pfam" id="PF05922"/>
    </source>
</evidence>
<dbReference type="InterPro" id="IPR041469">
    <property type="entry name" value="Subtilisin-like_FN3"/>
</dbReference>
<dbReference type="PROSITE" id="PS51892">
    <property type="entry name" value="SUBTILASE"/>
    <property type="match status" value="1"/>
</dbReference>
<dbReference type="CDD" id="cd02120">
    <property type="entry name" value="PA_subtilisin_like"/>
    <property type="match status" value="1"/>
</dbReference>
<evidence type="ECO:0000256" key="4">
    <source>
        <dbReference type="ARBA" id="ARBA00022670"/>
    </source>
</evidence>
<dbReference type="Pfam" id="PF17766">
    <property type="entry name" value="fn3_6"/>
    <property type="match status" value="2"/>
</dbReference>
<evidence type="ECO:0000256" key="1">
    <source>
        <dbReference type="ARBA" id="ARBA00004613"/>
    </source>
</evidence>